<organism evidence="2 3">
    <name type="scientific">Saccharopolyspora antimicrobica</name>
    <dbReference type="NCBI Taxonomy" id="455193"/>
    <lineage>
        <taxon>Bacteria</taxon>
        <taxon>Bacillati</taxon>
        <taxon>Actinomycetota</taxon>
        <taxon>Actinomycetes</taxon>
        <taxon>Pseudonocardiales</taxon>
        <taxon>Pseudonocardiaceae</taxon>
        <taxon>Saccharopolyspora</taxon>
    </lineage>
</organism>
<evidence type="ECO:0008006" key="5">
    <source>
        <dbReference type="Google" id="ProtNLM"/>
    </source>
</evidence>
<evidence type="ECO:0000313" key="1">
    <source>
        <dbReference type="EMBL" id="RKT86719.1"/>
    </source>
</evidence>
<dbReference type="STRING" id="455193.SAMN05421805_10964"/>
<evidence type="ECO:0000313" key="4">
    <source>
        <dbReference type="Proteomes" id="UP000270697"/>
    </source>
</evidence>
<evidence type="ECO:0000313" key="3">
    <source>
        <dbReference type="Proteomes" id="UP000199398"/>
    </source>
</evidence>
<dbReference type="OrthoDB" id="157052at2"/>
<dbReference type="EMBL" id="FOUP01000009">
    <property type="protein sequence ID" value="SFO07978.1"/>
    <property type="molecule type" value="Genomic_DNA"/>
</dbReference>
<dbReference type="Proteomes" id="UP000199398">
    <property type="component" value="Unassembled WGS sequence"/>
</dbReference>
<sequence length="282" mass="30240">MTEIARQAKNALEVIHSMIYFAPEAADGYAGLGLDRGRMSYFAGRAAVMGPVGPGVVAATFYNFNPVSIAEAIPRAWSIASPSTVVETRFRAADAALRRMLGDAVDSAAVTEAAELAREASRACAPDGKPLFAAHADLDWPDEPHLQLWHAVTLLREFRGDAHIAALQRAELSGLQALVLHSSTGEGFKPSAARELRGWSESQWAEAERELRERGLVGEDGGISQAGIALREELEAGTDAMSMPPWRALGEEKAAALIDNGRELTRALLKAGAIPRDLFGRD</sequence>
<accession>A0A1I5E8M6</accession>
<dbReference type="Proteomes" id="UP000270697">
    <property type="component" value="Unassembled WGS sequence"/>
</dbReference>
<keyword evidence="4" id="KW-1185">Reference proteome</keyword>
<name>A0A1I5E8M6_9PSEU</name>
<gene>
    <name evidence="1" type="ORF">ATL45_5098</name>
    <name evidence="2" type="ORF">SAMN05421805_10964</name>
</gene>
<dbReference type="InterPro" id="IPR054058">
    <property type="entry name" value="HTH_67"/>
</dbReference>
<dbReference type="EMBL" id="RBXX01000002">
    <property type="protein sequence ID" value="RKT86719.1"/>
    <property type="molecule type" value="Genomic_DNA"/>
</dbReference>
<protein>
    <recommendedName>
        <fullName evidence="5">SalK</fullName>
    </recommendedName>
</protein>
<evidence type="ECO:0000313" key="2">
    <source>
        <dbReference type="EMBL" id="SFO07978.1"/>
    </source>
</evidence>
<reference evidence="2 3" key="1">
    <citation type="submission" date="2016-10" db="EMBL/GenBank/DDBJ databases">
        <authorList>
            <person name="de Groot N.N."/>
        </authorList>
    </citation>
    <scope>NUCLEOTIDE SEQUENCE [LARGE SCALE GENOMIC DNA]</scope>
    <source>
        <strain evidence="2 3">CPCC 201259</strain>
    </source>
</reference>
<dbReference type="RefSeq" id="WP_093155702.1">
    <property type="nucleotide sequence ID" value="NZ_FOUP01000009.1"/>
</dbReference>
<dbReference type="NCBIfam" id="NF047719">
    <property type="entry name" value="SCO6745_fam_HTH"/>
    <property type="match status" value="1"/>
</dbReference>
<dbReference type="AlphaFoldDB" id="A0A1I5E8M6"/>
<dbReference type="Pfam" id="PF21863">
    <property type="entry name" value="HTH_67"/>
    <property type="match status" value="1"/>
</dbReference>
<reference evidence="1 4" key="2">
    <citation type="submission" date="2018-10" db="EMBL/GenBank/DDBJ databases">
        <title>Sequencing the genomes of 1000 actinobacteria strains.</title>
        <authorList>
            <person name="Klenk H.-P."/>
        </authorList>
    </citation>
    <scope>NUCLEOTIDE SEQUENCE [LARGE SCALE GENOMIC DNA]</scope>
    <source>
        <strain evidence="1 4">DSM 45119</strain>
    </source>
</reference>
<proteinExistence type="predicted"/>